<feature type="region of interest" description="Disordered" evidence="1">
    <location>
        <begin position="1"/>
        <end position="23"/>
    </location>
</feature>
<sequence>MPAYSAPLARVPPCSETATSNHHNDVRAMNQKRGTLAALGTRLAGRATPETVRCSASVSTESPTGPVSGDIIKLQHQLIEPSLVQFSALKTWIYRVSGQASFIDHNKLVSQACCDSSVGEAWTKEPSLLGMRVPFSFPRELHSV</sequence>
<comment type="caution">
    <text evidence="2">The sequence shown here is derived from an EMBL/GenBank/DDBJ whole genome shotgun (WGS) entry which is preliminary data.</text>
</comment>
<accession>A0AAE1A1E2</accession>
<protein>
    <submittedName>
        <fullName evidence="2">Uncharacterized protein</fullName>
    </submittedName>
</protein>
<gene>
    <name evidence="2" type="ORF">RRG08_045210</name>
</gene>
<evidence type="ECO:0000256" key="1">
    <source>
        <dbReference type="SAM" id="MobiDB-lite"/>
    </source>
</evidence>
<dbReference type="EMBL" id="JAWDGP010002824">
    <property type="protein sequence ID" value="KAK3779464.1"/>
    <property type="molecule type" value="Genomic_DNA"/>
</dbReference>
<organism evidence="2 3">
    <name type="scientific">Elysia crispata</name>
    <name type="common">lettuce slug</name>
    <dbReference type="NCBI Taxonomy" id="231223"/>
    <lineage>
        <taxon>Eukaryota</taxon>
        <taxon>Metazoa</taxon>
        <taxon>Spiralia</taxon>
        <taxon>Lophotrochozoa</taxon>
        <taxon>Mollusca</taxon>
        <taxon>Gastropoda</taxon>
        <taxon>Heterobranchia</taxon>
        <taxon>Euthyneura</taxon>
        <taxon>Panpulmonata</taxon>
        <taxon>Sacoglossa</taxon>
        <taxon>Placobranchoidea</taxon>
        <taxon>Plakobranchidae</taxon>
        <taxon>Elysia</taxon>
    </lineage>
</organism>
<reference evidence="2" key="1">
    <citation type="journal article" date="2023" name="G3 (Bethesda)">
        <title>A reference genome for the long-term kleptoplast-retaining sea slug Elysia crispata morphotype clarki.</title>
        <authorList>
            <person name="Eastman K.E."/>
            <person name="Pendleton A.L."/>
            <person name="Shaikh M.A."/>
            <person name="Suttiyut T."/>
            <person name="Ogas R."/>
            <person name="Tomko P."/>
            <person name="Gavelis G."/>
            <person name="Widhalm J.R."/>
            <person name="Wisecaver J.H."/>
        </authorList>
    </citation>
    <scope>NUCLEOTIDE SEQUENCE</scope>
    <source>
        <strain evidence="2">ECLA1</strain>
    </source>
</reference>
<proteinExistence type="predicted"/>
<dbReference type="AlphaFoldDB" id="A0AAE1A1E2"/>
<dbReference type="Proteomes" id="UP001283361">
    <property type="component" value="Unassembled WGS sequence"/>
</dbReference>
<evidence type="ECO:0000313" key="2">
    <source>
        <dbReference type="EMBL" id="KAK3779464.1"/>
    </source>
</evidence>
<name>A0AAE1A1E2_9GAST</name>
<evidence type="ECO:0000313" key="3">
    <source>
        <dbReference type="Proteomes" id="UP001283361"/>
    </source>
</evidence>
<keyword evidence="3" id="KW-1185">Reference proteome</keyword>